<dbReference type="InterPro" id="IPR036271">
    <property type="entry name" value="Tet_transcr_reg_TetR-rel_C_sf"/>
</dbReference>
<dbReference type="PRINTS" id="PR00455">
    <property type="entry name" value="HTHTETR"/>
</dbReference>
<dbReference type="EMBL" id="JABEQJ010000012">
    <property type="protein sequence ID" value="MBB2160640.1"/>
    <property type="molecule type" value="Genomic_DNA"/>
</dbReference>
<dbReference type="InterPro" id="IPR011075">
    <property type="entry name" value="TetR_C"/>
</dbReference>
<name>A0A7W4ID54_9PROT</name>
<feature type="domain" description="HTH tetR-type" evidence="5">
    <location>
        <begin position="13"/>
        <end position="73"/>
    </location>
</feature>
<dbReference type="Proteomes" id="UP000589085">
    <property type="component" value="Unassembled WGS sequence"/>
</dbReference>
<dbReference type="InterPro" id="IPR009057">
    <property type="entry name" value="Homeodomain-like_sf"/>
</dbReference>
<comment type="caution">
    <text evidence="6">The sequence shown here is derived from an EMBL/GenBank/DDBJ whole genome shotgun (WGS) entry which is preliminary data.</text>
</comment>
<dbReference type="PANTHER" id="PTHR47506:SF3">
    <property type="entry name" value="HTH-TYPE TRANSCRIPTIONAL REGULATOR LMRA"/>
    <property type="match status" value="1"/>
</dbReference>
<dbReference type="RefSeq" id="WP_182997497.1">
    <property type="nucleotide sequence ID" value="NZ_JABEQJ010000012.1"/>
</dbReference>
<sequence>MTQAVIKKRGGRPNNRAHILDTASSLFVRFGFRDVSVDKISEAAGVTKQTLYYHFRNKDQIVIEALDDCLENISLSLAASVRARSAPRDRLKAIFDWYTDWFSQPDFTGCVFMRAALEYNGQNSAINERVTLHKQTLRGALKSLIEDAGVPKNRSDSVARAFASLLDGAVVSVMVLGEKDAACTAWKGALTVLSNQIPST</sequence>
<feature type="DNA-binding region" description="H-T-H motif" evidence="4">
    <location>
        <begin position="36"/>
        <end position="55"/>
    </location>
</feature>
<evidence type="ECO:0000256" key="2">
    <source>
        <dbReference type="ARBA" id="ARBA00023125"/>
    </source>
</evidence>
<dbReference type="AlphaFoldDB" id="A0A7W4ID54"/>
<proteinExistence type="predicted"/>
<dbReference type="PANTHER" id="PTHR47506">
    <property type="entry name" value="TRANSCRIPTIONAL REGULATORY PROTEIN"/>
    <property type="match status" value="1"/>
</dbReference>
<evidence type="ECO:0000256" key="1">
    <source>
        <dbReference type="ARBA" id="ARBA00023015"/>
    </source>
</evidence>
<dbReference type="Pfam" id="PF16925">
    <property type="entry name" value="TetR_C_13"/>
    <property type="match status" value="1"/>
</dbReference>
<dbReference type="PROSITE" id="PS50977">
    <property type="entry name" value="HTH_TETR_2"/>
    <property type="match status" value="1"/>
</dbReference>
<dbReference type="SUPFAM" id="SSF48498">
    <property type="entry name" value="Tetracyclin repressor-like, C-terminal domain"/>
    <property type="match status" value="1"/>
</dbReference>
<dbReference type="GO" id="GO:0003677">
    <property type="term" value="F:DNA binding"/>
    <property type="evidence" value="ECO:0007669"/>
    <property type="project" value="UniProtKB-UniRule"/>
</dbReference>
<dbReference type="SUPFAM" id="SSF46689">
    <property type="entry name" value="Homeodomain-like"/>
    <property type="match status" value="1"/>
</dbReference>
<organism evidence="6 7">
    <name type="scientific">Gluconacetobacter sacchari</name>
    <dbReference type="NCBI Taxonomy" id="92759"/>
    <lineage>
        <taxon>Bacteria</taxon>
        <taxon>Pseudomonadati</taxon>
        <taxon>Pseudomonadota</taxon>
        <taxon>Alphaproteobacteria</taxon>
        <taxon>Acetobacterales</taxon>
        <taxon>Acetobacteraceae</taxon>
        <taxon>Gluconacetobacter</taxon>
    </lineage>
</organism>
<evidence type="ECO:0000256" key="3">
    <source>
        <dbReference type="ARBA" id="ARBA00023163"/>
    </source>
</evidence>
<evidence type="ECO:0000256" key="4">
    <source>
        <dbReference type="PROSITE-ProRule" id="PRU00335"/>
    </source>
</evidence>
<protein>
    <submittedName>
        <fullName evidence="6">TetR/AcrR family transcriptional regulator</fullName>
    </submittedName>
</protein>
<dbReference type="Gene3D" id="1.10.357.10">
    <property type="entry name" value="Tetracycline Repressor, domain 2"/>
    <property type="match status" value="1"/>
</dbReference>
<evidence type="ECO:0000259" key="5">
    <source>
        <dbReference type="PROSITE" id="PS50977"/>
    </source>
</evidence>
<keyword evidence="2 4" id="KW-0238">DNA-binding</keyword>
<evidence type="ECO:0000313" key="6">
    <source>
        <dbReference type="EMBL" id="MBB2160640.1"/>
    </source>
</evidence>
<dbReference type="Pfam" id="PF00440">
    <property type="entry name" value="TetR_N"/>
    <property type="match status" value="1"/>
</dbReference>
<gene>
    <name evidence="6" type="ORF">HLH48_10695</name>
</gene>
<keyword evidence="1" id="KW-0805">Transcription regulation</keyword>
<evidence type="ECO:0000313" key="7">
    <source>
        <dbReference type="Proteomes" id="UP000589085"/>
    </source>
</evidence>
<dbReference type="InterPro" id="IPR001647">
    <property type="entry name" value="HTH_TetR"/>
</dbReference>
<reference evidence="6 7" key="1">
    <citation type="submission" date="2020-04" db="EMBL/GenBank/DDBJ databases">
        <title>Description of novel Gluconacetobacter.</title>
        <authorList>
            <person name="Sombolestani A."/>
        </authorList>
    </citation>
    <scope>NUCLEOTIDE SEQUENCE [LARGE SCALE GENOMIC DNA]</scope>
    <source>
        <strain evidence="6 7">LMG 19747</strain>
    </source>
</reference>
<accession>A0A7W4ID54</accession>
<keyword evidence="3" id="KW-0804">Transcription</keyword>